<dbReference type="Proteomes" id="UP000542742">
    <property type="component" value="Unassembled WGS sequence"/>
</dbReference>
<feature type="transmembrane region" description="Helical" evidence="5">
    <location>
        <begin position="94"/>
        <end position="113"/>
    </location>
</feature>
<feature type="transmembrane region" description="Helical" evidence="5">
    <location>
        <begin position="47"/>
        <end position="64"/>
    </location>
</feature>
<evidence type="ECO:0000256" key="2">
    <source>
        <dbReference type="ARBA" id="ARBA00022692"/>
    </source>
</evidence>
<dbReference type="InterPro" id="IPR032808">
    <property type="entry name" value="DoxX"/>
</dbReference>
<reference evidence="6 7" key="1">
    <citation type="submission" date="2020-08" db="EMBL/GenBank/DDBJ databases">
        <title>Sequencing the genomes of 1000 actinobacteria strains.</title>
        <authorList>
            <person name="Klenk H.-P."/>
        </authorList>
    </citation>
    <scope>NUCLEOTIDE SEQUENCE [LARGE SCALE GENOMIC DNA]</scope>
    <source>
        <strain evidence="6 7">DSM 45518</strain>
    </source>
</reference>
<evidence type="ECO:0000256" key="5">
    <source>
        <dbReference type="SAM" id="Phobius"/>
    </source>
</evidence>
<sequence>MNAAYVTLTVIASVFTGSAAIFYLIGHKYPQAQLEMKKLPPYWMSRLGGILAAGALGLLMGFVVPAVGTLAAVGLILYFILAIGAHLRVGSRNIIGAIVFLTTLVAQLVVAVADHRPW</sequence>
<feature type="transmembrane region" description="Helical" evidence="5">
    <location>
        <begin position="6"/>
        <end position="26"/>
    </location>
</feature>
<dbReference type="EMBL" id="JACHMF010000001">
    <property type="protein sequence ID" value="MBB4694955.1"/>
    <property type="molecule type" value="Genomic_DNA"/>
</dbReference>
<evidence type="ECO:0000256" key="1">
    <source>
        <dbReference type="ARBA" id="ARBA00004141"/>
    </source>
</evidence>
<dbReference type="AlphaFoldDB" id="A0A7W7CWX0"/>
<keyword evidence="3 5" id="KW-1133">Transmembrane helix</keyword>
<name>A0A7W7CWX0_9ACTN</name>
<keyword evidence="7" id="KW-1185">Reference proteome</keyword>
<gene>
    <name evidence="6" type="ORF">BKA14_005103</name>
</gene>
<accession>A0A7W7CWX0</accession>
<feature type="transmembrane region" description="Helical" evidence="5">
    <location>
        <begin position="70"/>
        <end position="87"/>
    </location>
</feature>
<evidence type="ECO:0000313" key="6">
    <source>
        <dbReference type="EMBL" id="MBB4694955.1"/>
    </source>
</evidence>
<dbReference type="Pfam" id="PF13564">
    <property type="entry name" value="DoxX_2"/>
    <property type="match status" value="1"/>
</dbReference>
<comment type="caution">
    <text evidence="6">The sequence shown here is derived from an EMBL/GenBank/DDBJ whole genome shotgun (WGS) entry which is preliminary data.</text>
</comment>
<comment type="subcellular location">
    <subcellularLocation>
        <location evidence="1">Membrane</location>
        <topology evidence="1">Multi-pass membrane protein</topology>
    </subcellularLocation>
</comment>
<protein>
    <submittedName>
        <fullName evidence="6">Phage shock protein PspC (Stress-responsive transcriptional regulator)</fullName>
    </submittedName>
</protein>
<organism evidence="6 7">
    <name type="scientific">Paractinoplanes abujensis</name>
    <dbReference type="NCBI Taxonomy" id="882441"/>
    <lineage>
        <taxon>Bacteria</taxon>
        <taxon>Bacillati</taxon>
        <taxon>Actinomycetota</taxon>
        <taxon>Actinomycetes</taxon>
        <taxon>Micromonosporales</taxon>
        <taxon>Micromonosporaceae</taxon>
        <taxon>Paractinoplanes</taxon>
    </lineage>
</organism>
<dbReference type="RefSeq" id="WP_184953374.1">
    <property type="nucleotide sequence ID" value="NZ_BOMC01000071.1"/>
</dbReference>
<keyword evidence="2 5" id="KW-0812">Transmembrane</keyword>
<evidence type="ECO:0000256" key="4">
    <source>
        <dbReference type="ARBA" id="ARBA00023136"/>
    </source>
</evidence>
<keyword evidence="4 5" id="KW-0472">Membrane</keyword>
<evidence type="ECO:0000313" key="7">
    <source>
        <dbReference type="Proteomes" id="UP000542742"/>
    </source>
</evidence>
<evidence type="ECO:0000256" key="3">
    <source>
        <dbReference type="ARBA" id="ARBA00022989"/>
    </source>
</evidence>
<dbReference type="GO" id="GO:0016020">
    <property type="term" value="C:membrane"/>
    <property type="evidence" value="ECO:0007669"/>
    <property type="project" value="UniProtKB-SubCell"/>
</dbReference>
<proteinExistence type="predicted"/>